<proteinExistence type="predicted"/>
<accession>A0A3B0WNV8</accession>
<protein>
    <submittedName>
        <fullName evidence="1">Uncharacterized protein</fullName>
    </submittedName>
</protein>
<dbReference type="AlphaFoldDB" id="A0A3B0WNV8"/>
<reference evidence="1" key="1">
    <citation type="submission" date="2018-06" db="EMBL/GenBank/DDBJ databases">
        <authorList>
            <person name="Zhirakovskaya E."/>
        </authorList>
    </citation>
    <scope>NUCLEOTIDE SEQUENCE</scope>
</reference>
<evidence type="ECO:0000313" key="1">
    <source>
        <dbReference type="EMBL" id="VAW57001.1"/>
    </source>
</evidence>
<organism evidence="1">
    <name type="scientific">hydrothermal vent metagenome</name>
    <dbReference type="NCBI Taxonomy" id="652676"/>
    <lineage>
        <taxon>unclassified sequences</taxon>
        <taxon>metagenomes</taxon>
        <taxon>ecological metagenomes</taxon>
    </lineage>
</organism>
<gene>
    <name evidence="1" type="ORF">MNBD_GAMMA07-2283</name>
</gene>
<name>A0A3B0WNV8_9ZZZZ</name>
<dbReference type="EMBL" id="UOFF01000317">
    <property type="protein sequence ID" value="VAW57001.1"/>
    <property type="molecule type" value="Genomic_DNA"/>
</dbReference>
<sequence length="20" mass="2209">MKITADKVITINYILKDGDG</sequence>
<feature type="non-terminal residue" evidence="1">
    <location>
        <position position="20"/>
    </location>
</feature>